<name>A0A511KEJ8_RHOTO</name>
<accession>A0A511KEJ8</accession>
<dbReference type="EMBL" id="BJWK01000006">
    <property type="protein sequence ID" value="GEM08752.1"/>
    <property type="molecule type" value="Genomic_DNA"/>
</dbReference>
<dbReference type="AlphaFoldDB" id="A0A511KEJ8"/>
<comment type="caution">
    <text evidence="4">The sequence shown here is derived from an EMBL/GenBank/DDBJ whole genome shotgun (WGS) entry which is preliminary data.</text>
</comment>
<feature type="region of interest" description="Disordered" evidence="2">
    <location>
        <begin position="111"/>
        <end position="130"/>
    </location>
</feature>
<dbReference type="InterPro" id="IPR013121">
    <property type="entry name" value="Fe_red_NAD-bd_6"/>
</dbReference>
<evidence type="ECO:0000313" key="4">
    <source>
        <dbReference type="EMBL" id="GEM08752.1"/>
    </source>
</evidence>
<dbReference type="Proteomes" id="UP000321518">
    <property type="component" value="Unassembled WGS sequence"/>
</dbReference>
<evidence type="ECO:0000259" key="3">
    <source>
        <dbReference type="Pfam" id="PF08030"/>
    </source>
</evidence>
<gene>
    <name evidence="4" type="ORF">Rt10032_c06g2769</name>
</gene>
<evidence type="ECO:0000313" key="5">
    <source>
        <dbReference type="Proteomes" id="UP000321518"/>
    </source>
</evidence>
<sequence length="226" mass="24155">MCVVSAFQDLTSTPTCYHEIAGDVTCIAKELREAIHYAPPGFLAVQVYITSAGRTLETVETTGSSYFDSTVTSLKRVPTSATLHSVDNVSNRSTETPIPRYDQPFAITFSRSTPDDLARTPPPAPTSTEFLDQVPLLSSTPSAPATSSSVDSVVIPFHAGRPRIRDILAEVVAHTPRAGSVAVGTCGPVALTDEVGAECSDMIDPGKVLRGEHRLNIMLHAEVFGW</sequence>
<proteinExistence type="predicted"/>
<keyword evidence="1" id="KW-0560">Oxidoreductase</keyword>
<evidence type="ECO:0000256" key="2">
    <source>
        <dbReference type="SAM" id="MobiDB-lite"/>
    </source>
</evidence>
<protein>
    <submittedName>
        <fullName evidence="4">Ferric-chelate reductase</fullName>
    </submittedName>
</protein>
<dbReference type="Gene3D" id="3.40.50.80">
    <property type="entry name" value="Nucleotide-binding domain of ferredoxin-NADP reductase (FNR) module"/>
    <property type="match status" value="1"/>
</dbReference>
<dbReference type="Pfam" id="PF08030">
    <property type="entry name" value="NAD_binding_6"/>
    <property type="match status" value="1"/>
</dbReference>
<feature type="domain" description="Ferric reductase NAD binding" evidence="3">
    <location>
        <begin position="26"/>
        <end position="199"/>
    </location>
</feature>
<reference evidence="4 5" key="1">
    <citation type="submission" date="2019-07" db="EMBL/GenBank/DDBJ databases">
        <title>Rhodotorula toruloides NBRC10032 genome sequencing.</title>
        <authorList>
            <person name="Shida Y."/>
            <person name="Takaku H."/>
            <person name="Ogasawara W."/>
            <person name="Mori K."/>
        </authorList>
    </citation>
    <scope>NUCLEOTIDE SEQUENCE [LARGE SCALE GENOMIC DNA]</scope>
    <source>
        <strain evidence="4 5">NBRC10032</strain>
    </source>
</reference>
<evidence type="ECO:0000256" key="1">
    <source>
        <dbReference type="ARBA" id="ARBA00023002"/>
    </source>
</evidence>
<dbReference type="InterPro" id="IPR039261">
    <property type="entry name" value="FNR_nucleotide-bd"/>
</dbReference>
<dbReference type="GO" id="GO:0016491">
    <property type="term" value="F:oxidoreductase activity"/>
    <property type="evidence" value="ECO:0007669"/>
    <property type="project" value="UniProtKB-KW"/>
</dbReference>
<organism evidence="4 5">
    <name type="scientific">Rhodotorula toruloides</name>
    <name type="common">Yeast</name>
    <name type="synonym">Rhodosporidium toruloides</name>
    <dbReference type="NCBI Taxonomy" id="5286"/>
    <lineage>
        <taxon>Eukaryota</taxon>
        <taxon>Fungi</taxon>
        <taxon>Dikarya</taxon>
        <taxon>Basidiomycota</taxon>
        <taxon>Pucciniomycotina</taxon>
        <taxon>Microbotryomycetes</taxon>
        <taxon>Sporidiobolales</taxon>
        <taxon>Sporidiobolaceae</taxon>
        <taxon>Rhodotorula</taxon>
    </lineage>
</organism>